<keyword evidence="1 12" id="KW-0240">DNA-directed RNA polymerase</keyword>
<dbReference type="SMART" id="SM00493">
    <property type="entry name" value="TOPRIM"/>
    <property type="match status" value="1"/>
</dbReference>
<reference evidence="15" key="1">
    <citation type="submission" date="2021-04" db="EMBL/GenBank/DDBJ databases">
        <title>Ouciella asimina sp. nov., isolated from the surface seawater in the hydrothermal field of Okinawa Trough.</title>
        <authorList>
            <person name="Shuang W."/>
        </authorList>
    </citation>
    <scope>NUCLEOTIDE SEQUENCE</scope>
    <source>
        <strain evidence="15">LXI357</strain>
    </source>
</reference>
<dbReference type="GO" id="GO:0003677">
    <property type="term" value="F:DNA binding"/>
    <property type="evidence" value="ECO:0007669"/>
    <property type="project" value="UniProtKB-KW"/>
</dbReference>
<keyword evidence="8 12" id="KW-0862">Zinc</keyword>
<evidence type="ECO:0000256" key="8">
    <source>
        <dbReference type="ARBA" id="ARBA00022833"/>
    </source>
</evidence>
<dbReference type="SUPFAM" id="SSF57783">
    <property type="entry name" value="Zinc beta-ribbon"/>
    <property type="match status" value="1"/>
</dbReference>
<comment type="function">
    <text evidence="12">RNA polymerase that catalyzes the synthesis of short RNA molecules used as primers for DNA polymerase during DNA replication.</text>
</comment>
<dbReference type="SUPFAM" id="SSF56731">
    <property type="entry name" value="DNA primase core"/>
    <property type="match status" value="1"/>
</dbReference>
<evidence type="ECO:0000256" key="10">
    <source>
        <dbReference type="ARBA" id="ARBA00023125"/>
    </source>
</evidence>
<dbReference type="PANTHER" id="PTHR30313:SF2">
    <property type="entry name" value="DNA PRIMASE"/>
    <property type="match status" value="1"/>
</dbReference>
<keyword evidence="9" id="KW-0460">Magnesium</keyword>
<dbReference type="PANTHER" id="PTHR30313">
    <property type="entry name" value="DNA PRIMASE"/>
    <property type="match status" value="1"/>
</dbReference>
<dbReference type="InterPro" id="IPR036977">
    <property type="entry name" value="DNA_primase_Znf_CHC2"/>
</dbReference>
<comment type="similarity">
    <text evidence="12">Belongs to the DnaG primase family.</text>
</comment>
<evidence type="ECO:0000256" key="7">
    <source>
        <dbReference type="ARBA" id="ARBA00022771"/>
    </source>
</evidence>
<comment type="cofactor">
    <cofactor evidence="12">
        <name>Zn(2+)</name>
        <dbReference type="ChEBI" id="CHEBI:29105"/>
    </cofactor>
    <text evidence="12">Binds 1 zinc ion per monomer.</text>
</comment>
<keyword evidence="2 12" id="KW-0639">Primosome</keyword>
<dbReference type="GO" id="GO:0000428">
    <property type="term" value="C:DNA-directed RNA polymerase complex"/>
    <property type="evidence" value="ECO:0007669"/>
    <property type="project" value="UniProtKB-KW"/>
</dbReference>
<feature type="region of interest" description="Disordered" evidence="13">
    <location>
        <begin position="420"/>
        <end position="451"/>
    </location>
</feature>
<feature type="domain" description="Toprim" evidence="14">
    <location>
        <begin position="253"/>
        <end position="335"/>
    </location>
</feature>
<comment type="caution">
    <text evidence="15">The sequence shown here is derived from an EMBL/GenBank/DDBJ whole genome shotgun (WGS) entry which is preliminary data.</text>
</comment>
<dbReference type="RefSeq" id="WP_284052763.1">
    <property type="nucleotide sequence ID" value="NZ_JAGRQC010000001.1"/>
</dbReference>
<evidence type="ECO:0000256" key="3">
    <source>
        <dbReference type="ARBA" id="ARBA00022679"/>
    </source>
</evidence>
<dbReference type="EMBL" id="JAGRQC010000001">
    <property type="protein sequence ID" value="MBR0551491.1"/>
    <property type="molecule type" value="Genomic_DNA"/>
</dbReference>
<comment type="catalytic activity">
    <reaction evidence="12">
        <text>ssDNA + n NTP = ssDNA/pppN(pN)n-1 hybrid + (n-1) diphosphate.</text>
        <dbReference type="EC" id="2.7.7.101"/>
    </reaction>
</comment>
<dbReference type="InterPro" id="IPR013264">
    <property type="entry name" value="DNAG_N"/>
</dbReference>
<dbReference type="AlphaFoldDB" id="A0A8T4IAT4"/>
<evidence type="ECO:0000256" key="12">
    <source>
        <dbReference type="HAMAP-Rule" id="MF_00974"/>
    </source>
</evidence>
<comment type="subunit">
    <text evidence="12">Monomer. Interacts with DnaB.</text>
</comment>
<sequence>MTLTPAFLDELRARTTLSTLIGKSVKLQRAGREWKACCPFHQEKTPSFTINDDKGFYHCFGCGAHGDAIRWMTDQRGLPFMDAVKELAAAAGMEVPAPDRRSAERAERQKGLHELMADAAQWFTEQLHGLPGAEARAVLERRGISAETARRFGFGFAPDSRSKLRQALSNYGDPKLVEAGMLIQVEGKEPYDRFRGRLMIPIRDVRGRVIAFGGRIIGDGEPKYLNSPETPLFDKGRNLYNLDRAQAAARKAGRVIAVEGYMDVIALAQAGFEEAVAPLGTAMTEQQLERLWRMADVPLLCFDGDSAGQKAAMRAALRALPMLQPGRSLGFVVLPEGLDPDDLVRQRGPAAFEQLLKKPEPLVERIWAHEVTAEPIETPEARAGLRHRLTEHAQTIGDPVVRSEYLAEFRRRFDQLFAPPPRRAFQPRQGGQRRGPWKPPEPPPSAEARNVNSGGIDRVLAKAVLAGLIRHPAEIARHMEVLGTLKMADGALGRLFEAVIDVALEDQALDGARLRTILASSGFDEMASDLLRADTLPFSFTQSGADESRARADLDEAIAVLAARPAVDAALADATAAVQNGFTEEAFARQVALVKERQMLEARLANLMLGDEDSGTIA</sequence>
<dbReference type="InterPro" id="IPR030846">
    <property type="entry name" value="DnaG_bac"/>
</dbReference>
<evidence type="ECO:0000256" key="13">
    <source>
        <dbReference type="SAM" id="MobiDB-lite"/>
    </source>
</evidence>
<dbReference type="Pfam" id="PF13662">
    <property type="entry name" value="Toprim_4"/>
    <property type="match status" value="1"/>
</dbReference>
<dbReference type="InterPro" id="IPR006295">
    <property type="entry name" value="DNA_primase_DnaG"/>
</dbReference>
<dbReference type="GO" id="GO:1990077">
    <property type="term" value="C:primosome complex"/>
    <property type="evidence" value="ECO:0007669"/>
    <property type="project" value="UniProtKB-KW"/>
</dbReference>
<evidence type="ECO:0000313" key="16">
    <source>
        <dbReference type="Proteomes" id="UP000676996"/>
    </source>
</evidence>
<comment type="domain">
    <text evidence="12">Contains an N-terminal zinc-binding domain, a central core domain that contains the primase activity, and a C-terminal DnaB-binding domain.</text>
</comment>
<dbReference type="FunFam" id="3.90.980.10:FF:000001">
    <property type="entry name" value="DNA primase"/>
    <property type="match status" value="1"/>
</dbReference>
<dbReference type="GO" id="GO:0005737">
    <property type="term" value="C:cytoplasm"/>
    <property type="evidence" value="ECO:0007669"/>
    <property type="project" value="TreeGrafter"/>
</dbReference>
<dbReference type="CDD" id="cd03364">
    <property type="entry name" value="TOPRIM_DnaG_primases"/>
    <property type="match status" value="1"/>
</dbReference>
<keyword evidence="11 12" id="KW-0804">Transcription</keyword>
<evidence type="ECO:0000256" key="9">
    <source>
        <dbReference type="ARBA" id="ARBA00022842"/>
    </source>
</evidence>
<dbReference type="Gene3D" id="3.90.580.10">
    <property type="entry name" value="Zinc finger, CHC2-type domain"/>
    <property type="match status" value="1"/>
</dbReference>
<dbReference type="HAMAP" id="MF_00974">
    <property type="entry name" value="DNA_primase_DnaG"/>
    <property type="match status" value="1"/>
</dbReference>
<evidence type="ECO:0000256" key="4">
    <source>
        <dbReference type="ARBA" id="ARBA00022695"/>
    </source>
</evidence>
<dbReference type="GO" id="GO:0006269">
    <property type="term" value="P:DNA replication, synthesis of primer"/>
    <property type="evidence" value="ECO:0007669"/>
    <property type="project" value="UniProtKB-UniRule"/>
</dbReference>
<evidence type="ECO:0000313" key="15">
    <source>
        <dbReference type="EMBL" id="MBR0551491.1"/>
    </source>
</evidence>
<dbReference type="EC" id="2.7.7.101" evidence="12"/>
<evidence type="ECO:0000256" key="2">
    <source>
        <dbReference type="ARBA" id="ARBA00022515"/>
    </source>
</evidence>
<organism evidence="15 16">
    <name type="scientific">Stakelama marina</name>
    <dbReference type="NCBI Taxonomy" id="2826939"/>
    <lineage>
        <taxon>Bacteria</taxon>
        <taxon>Pseudomonadati</taxon>
        <taxon>Pseudomonadota</taxon>
        <taxon>Alphaproteobacteria</taxon>
        <taxon>Sphingomonadales</taxon>
        <taxon>Sphingomonadaceae</taxon>
        <taxon>Stakelama</taxon>
    </lineage>
</organism>
<keyword evidence="10 12" id="KW-0238">DNA-binding</keyword>
<protein>
    <recommendedName>
        <fullName evidence="12">DNA primase</fullName>
        <ecNumber evidence="12">2.7.7.101</ecNumber>
    </recommendedName>
</protein>
<dbReference type="SMART" id="SM00400">
    <property type="entry name" value="ZnF_CHCC"/>
    <property type="match status" value="1"/>
</dbReference>
<dbReference type="InterPro" id="IPR050219">
    <property type="entry name" value="DnaG_primase"/>
</dbReference>
<evidence type="ECO:0000259" key="14">
    <source>
        <dbReference type="PROSITE" id="PS50880"/>
    </source>
</evidence>
<evidence type="ECO:0000256" key="1">
    <source>
        <dbReference type="ARBA" id="ARBA00022478"/>
    </source>
</evidence>
<dbReference type="FunFam" id="3.40.1360.10:FF:000002">
    <property type="entry name" value="DNA primase"/>
    <property type="match status" value="1"/>
</dbReference>
<dbReference type="NCBIfam" id="TIGR01391">
    <property type="entry name" value="dnaG"/>
    <property type="match status" value="1"/>
</dbReference>
<dbReference type="Proteomes" id="UP000676996">
    <property type="component" value="Unassembled WGS sequence"/>
</dbReference>
<accession>A0A8T4IAT4</accession>
<proteinExistence type="inferred from homology"/>
<dbReference type="Pfam" id="PF08275">
    <property type="entry name" value="DNAG_N"/>
    <property type="match status" value="1"/>
</dbReference>
<dbReference type="GO" id="GO:0003899">
    <property type="term" value="F:DNA-directed RNA polymerase activity"/>
    <property type="evidence" value="ECO:0007669"/>
    <property type="project" value="UniProtKB-UniRule"/>
</dbReference>
<dbReference type="PROSITE" id="PS50880">
    <property type="entry name" value="TOPRIM"/>
    <property type="match status" value="1"/>
</dbReference>
<keyword evidence="5 12" id="KW-0235">DNA replication</keyword>
<dbReference type="InterPro" id="IPR002694">
    <property type="entry name" value="Znf_CHC2"/>
</dbReference>
<dbReference type="FunFam" id="3.90.580.10:FF:000001">
    <property type="entry name" value="DNA primase"/>
    <property type="match status" value="1"/>
</dbReference>
<keyword evidence="4 12" id="KW-0548">Nucleotidyltransferase</keyword>
<keyword evidence="7 12" id="KW-0863">Zinc-finger</keyword>
<dbReference type="GO" id="GO:0008270">
    <property type="term" value="F:zinc ion binding"/>
    <property type="evidence" value="ECO:0007669"/>
    <property type="project" value="UniProtKB-UniRule"/>
</dbReference>
<keyword evidence="3 12" id="KW-0808">Transferase</keyword>
<dbReference type="Gene3D" id="3.90.980.10">
    <property type="entry name" value="DNA primase, catalytic core, N-terminal domain"/>
    <property type="match status" value="1"/>
</dbReference>
<name>A0A8T4IAT4_9SPHN</name>
<keyword evidence="16" id="KW-1185">Reference proteome</keyword>
<dbReference type="Gene3D" id="3.40.1360.10">
    <property type="match status" value="1"/>
</dbReference>
<dbReference type="InterPro" id="IPR006171">
    <property type="entry name" value="TOPRIM_dom"/>
</dbReference>
<dbReference type="InterPro" id="IPR034151">
    <property type="entry name" value="TOPRIM_DnaG_bac"/>
</dbReference>
<keyword evidence="6 12" id="KW-0479">Metal-binding</keyword>
<dbReference type="Pfam" id="PF01807">
    <property type="entry name" value="Zn_ribbon_DnaG"/>
    <property type="match status" value="1"/>
</dbReference>
<gene>
    <name evidence="12" type="primary">dnaG</name>
    <name evidence="15" type="ORF">J7S20_03100</name>
</gene>
<dbReference type="InterPro" id="IPR037068">
    <property type="entry name" value="DNA_primase_core_N_sf"/>
</dbReference>
<evidence type="ECO:0000256" key="5">
    <source>
        <dbReference type="ARBA" id="ARBA00022705"/>
    </source>
</evidence>
<evidence type="ECO:0000256" key="6">
    <source>
        <dbReference type="ARBA" id="ARBA00022723"/>
    </source>
</evidence>
<feature type="zinc finger region" description="CHC2-type" evidence="12">
    <location>
        <begin position="38"/>
        <end position="62"/>
    </location>
</feature>
<evidence type="ECO:0000256" key="11">
    <source>
        <dbReference type="ARBA" id="ARBA00023163"/>
    </source>
</evidence>